<comment type="caution">
    <text evidence="6">The sequence shown here is derived from an EMBL/GenBank/DDBJ whole genome shotgun (WGS) entry which is preliminary data.</text>
</comment>
<organism evidence="6 7">
    <name type="scientific">Candidatus Giovannonibacteria bacterium RIFCSPHIGHO2_02_FULL_46_20</name>
    <dbReference type="NCBI Taxonomy" id="1798338"/>
    <lineage>
        <taxon>Bacteria</taxon>
        <taxon>Candidatus Giovannoniibacteriota</taxon>
    </lineage>
</organism>
<evidence type="ECO:0000256" key="3">
    <source>
        <dbReference type="ARBA" id="ARBA00023274"/>
    </source>
</evidence>
<dbReference type="GO" id="GO:0005737">
    <property type="term" value="C:cytoplasm"/>
    <property type="evidence" value="ECO:0007669"/>
    <property type="project" value="UniProtKB-ARBA"/>
</dbReference>
<dbReference type="Pfam" id="PF00410">
    <property type="entry name" value="Ribosomal_S8"/>
    <property type="match status" value="1"/>
</dbReference>
<dbReference type="AlphaFoldDB" id="A0A1F5WFX2"/>
<evidence type="ECO:0000313" key="7">
    <source>
        <dbReference type="Proteomes" id="UP000178406"/>
    </source>
</evidence>
<dbReference type="HAMAP" id="MF_01302_B">
    <property type="entry name" value="Ribosomal_uS8_B"/>
    <property type="match status" value="1"/>
</dbReference>
<dbReference type="STRING" id="1798338.A3J56_00925"/>
<dbReference type="NCBIfam" id="NF001109">
    <property type="entry name" value="PRK00136.1"/>
    <property type="match status" value="1"/>
</dbReference>
<name>A0A1F5WFX2_9BACT</name>
<evidence type="ECO:0000256" key="4">
    <source>
        <dbReference type="ARBA" id="ARBA00035258"/>
    </source>
</evidence>
<keyword evidence="2 5" id="KW-0689">Ribosomal protein</keyword>
<evidence type="ECO:0000256" key="2">
    <source>
        <dbReference type="ARBA" id="ARBA00022980"/>
    </source>
</evidence>
<accession>A0A1F5WFX2</accession>
<dbReference type="PANTHER" id="PTHR11758">
    <property type="entry name" value="40S RIBOSOMAL PROTEIN S15A"/>
    <property type="match status" value="1"/>
</dbReference>
<dbReference type="GO" id="GO:0003735">
    <property type="term" value="F:structural constituent of ribosome"/>
    <property type="evidence" value="ECO:0007669"/>
    <property type="project" value="InterPro"/>
</dbReference>
<comment type="function">
    <text evidence="5">One of the primary rRNA binding proteins, it binds directly to 16S rRNA central domain where it helps coordinate assembly of the platform of the 30S subunit.</text>
</comment>
<dbReference type="InterPro" id="IPR035987">
    <property type="entry name" value="Ribosomal_uS8_sf"/>
</dbReference>
<dbReference type="GO" id="GO:0019843">
    <property type="term" value="F:rRNA binding"/>
    <property type="evidence" value="ECO:0007669"/>
    <property type="project" value="UniProtKB-UniRule"/>
</dbReference>
<evidence type="ECO:0000313" key="6">
    <source>
        <dbReference type="EMBL" id="OGF74484.1"/>
    </source>
</evidence>
<sequence length="131" mass="15188">MNDHISDMLIRIKNAQRVRKEAAQFGYSKIKWEIARVLEKTGYVGSVVRKGRKNKKLIEVVLLYDETTKKPMISEVRRISKLGRRVYRGYREIFAPKNGFGAAIYSTPKGLLTDRQARKEKVGGEVLFEIW</sequence>
<dbReference type="FunFam" id="3.30.1490.10:FF:000001">
    <property type="entry name" value="30S ribosomal protein S8"/>
    <property type="match status" value="1"/>
</dbReference>
<keyword evidence="5" id="KW-0694">RNA-binding</keyword>
<keyword evidence="3 5" id="KW-0687">Ribonucleoprotein</keyword>
<proteinExistence type="inferred from homology"/>
<dbReference type="EMBL" id="MFHQ01000017">
    <property type="protein sequence ID" value="OGF74484.1"/>
    <property type="molecule type" value="Genomic_DNA"/>
</dbReference>
<dbReference type="InterPro" id="IPR000630">
    <property type="entry name" value="Ribosomal_uS8"/>
</dbReference>
<dbReference type="Gene3D" id="3.30.1370.30">
    <property type="match status" value="1"/>
</dbReference>
<keyword evidence="5" id="KW-0699">rRNA-binding</keyword>
<evidence type="ECO:0000256" key="5">
    <source>
        <dbReference type="HAMAP-Rule" id="MF_01302"/>
    </source>
</evidence>
<dbReference type="GO" id="GO:0006412">
    <property type="term" value="P:translation"/>
    <property type="evidence" value="ECO:0007669"/>
    <property type="project" value="UniProtKB-UniRule"/>
</dbReference>
<gene>
    <name evidence="5" type="primary">rpsH</name>
    <name evidence="6" type="ORF">A3J56_00925</name>
</gene>
<evidence type="ECO:0000256" key="1">
    <source>
        <dbReference type="ARBA" id="ARBA00006471"/>
    </source>
</evidence>
<dbReference type="GO" id="GO:0005840">
    <property type="term" value="C:ribosome"/>
    <property type="evidence" value="ECO:0007669"/>
    <property type="project" value="UniProtKB-KW"/>
</dbReference>
<reference evidence="6 7" key="1">
    <citation type="journal article" date="2016" name="Nat. Commun.">
        <title>Thousands of microbial genomes shed light on interconnected biogeochemical processes in an aquifer system.</title>
        <authorList>
            <person name="Anantharaman K."/>
            <person name="Brown C.T."/>
            <person name="Hug L.A."/>
            <person name="Sharon I."/>
            <person name="Castelle C.J."/>
            <person name="Probst A.J."/>
            <person name="Thomas B.C."/>
            <person name="Singh A."/>
            <person name="Wilkins M.J."/>
            <person name="Karaoz U."/>
            <person name="Brodie E.L."/>
            <person name="Williams K.H."/>
            <person name="Hubbard S.S."/>
            <person name="Banfield J.F."/>
        </authorList>
    </citation>
    <scope>NUCLEOTIDE SEQUENCE [LARGE SCALE GENOMIC DNA]</scope>
</reference>
<dbReference type="Proteomes" id="UP000178406">
    <property type="component" value="Unassembled WGS sequence"/>
</dbReference>
<protein>
    <recommendedName>
        <fullName evidence="4 5">Small ribosomal subunit protein uS8</fullName>
    </recommendedName>
</protein>
<dbReference type="SUPFAM" id="SSF56047">
    <property type="entry name" value="Ribosomal protein S8"/>
    <property type="match status" value="1"/>
</dbReference>
<comment type="subunit">
    <text evidence="5">Part of the 30S ribosomal subunit. Contacts proteins S5 and S12.</text>
</comment>
<dbReference type="Gene3D" id="3.30.1490.10">
    <property type="match status" value="1"/>
</dbReference>
<comment type="similarity">
    <text evidence="1 5">Belongs to the universal ribosomal protein uS8 family.</text>
</comment>
<dbReference type="GO" id="GO:1990904">
    <property type="term" value="C:ribonucleoprotein complex"/>
    <property type="evidence" value="ECO:0007669"/>
    <property type="project" value="UniProtKB-KW"/>
</dbReference>